<reference evidence="5 6" key="1">
    <citation type="submission" date="2018-02" db="EMBL/GenBank/DDBJ databases">
        <title>Genomic Encyclopedia of Archaeal and Bacterial Type Strains, Phase II (KMG-II): from individual species to whole genera.</title>
        <authorList>
            <person name="Goeker M."/>
        </authorList>
    </citation>
    <scope>NUCLEOTIDE SEQUENCE [LARGE SCALE GENOMIC DNA]</scope>
    <source>
        <strain evidence="5 6">YU 961-1</strain>
    </source>
</reference>
<dbReference type="Pfam" id="PF01638">
    <property type="entry name" value="HxlR"/>
    <property type="match status" value="1"/>
</dbReference>
<dbReference type="GO" id="GO:0003677">
    <property type="term" value="F:DNA binding"/>
    <property type="evidence" value="ECO:0007669"/>
    <property type="project" value="UniProtKB-KW"/>
</dbReference>
<evidence type="ECO:0000256" key="2">
    <source>
        <dbReference type="ARBA" id="ARBA00023125"/>
    </source>
</evidence>
<dbReference type="EMBL" id="PTIX01000006">
    <property type="protein sequence ID" value="PPK68155.1"/>
    <property type="molecule type" value="Genomic_DNA"/>
</dbReference>
<dbReference type="PANTHER" id="PTHR33204">
    <property type="entry name" value="TRANSCRIPTIONAL REGULATOR, MARR FAMILY"/>
    <property type="match status" value="1"/>
</dbReference>
<dbReference type="InterPro" id="IPR036390">
    <property type="entry name" value="WH_DNA-bd_sf"/>
</dbReference>
<keyword evidence="1" id="KW-0805">Transcription regulation</keyword>
<dbReference type="InterPro" id="IPR036388">
    <property type="entry name" value="WH-like_DNA-bd_sf"/>
</dbReference>
<evidence type="ECO:0000256" key="3">
    <source>
        <dbReference type="ARBA" id="ARBA00023163"/>
    </source>
</evidence>
<dbReference type="PROSITE" id="PS51118">
    <property type="entry name" value="HTH_HXLR"/>
    <property type="match status" value="1"/>
</dbReference>
<accession>A0A2S6GSC3</accession>
<dbReference type="Gene3D" id="1.10.10.10">
    <property type="entry name" value="Winged helix-like DNA-binding domain superfamily/Winged helix DNA-binding domain"/>
    <property type="match status" value="1"/>
</dbReference>
<dbReference type="SUPFAM" id="SSF46785">
    <property type="entry name" value="Winged helix' DNA-binding domain"/>
    <property type="match status" value="1"/>
</dbReference>
<name>A0A2S6GSC3_9PSEU</name>
<evidence type="ECO:0000256" key="1">
    <source>
        <dbReference type="ARBA" id="ARBA00023015"/>
    </source>
</evidence>
<sequence>MEEGTPDRPRYRSETDQVGAAQQLMGVLCPTRDVLGRIGDKWTVLVVTALDCDGTLRFTKLRARVGDISQKVLTQALRNLERDGLVARRVHPTVPVTVEYSLTDLGQSLAQVARVIGDWSCRHIDEIVAARAAYDTRVGDGPAGR</sequence>
<evidence type="ECO:0000259" key="4">
    <source>
        <dbReference type="PROSITE" id="PS51118"/>
    </source>
</evidence>
<dbReference type="AlphaFoldDB" id="A0A2S6GSC3"/>
<protein>
    <submittedName>
        <fullName evidence="5">DNA-binding HxlR family transcriptional regulator</fullName>
    </submittedName>
</protein>
<dbReference type="InterPro" id="IPR002577">
    <property type="entry name" value="HTH_HxlR"/>
</dbReference>
<proteinExistence type="predicted"/>
<dbReference type="PANTHER" id="PTHR33204:SF18">
    <property type="entry name" value="TRANSCRIPTIONAL REGULATORY PROTEIN"/>
    <property type="match status" value="1"/>
</dbReference>
<keyword evidence="3" id="KW-0804">Transcription</keyword>
<comment type="caution">
    <text evidence="5">The sequence shown here is derived from an EMBL/GenBank/DDBJ whole genome shotgun (WGS) entry which is preliminary data.</text>
</comment>
<dbReference type="Proteomes" id="UP000239203">
    <property type="component" value="Unassembled WGS sequence"/>
</dbReference>
<gene>
    <name evidence="5" type="ORF">CLV40_106392</name>
</gene>
<evidence type="ECO:0000313" key="6">
    <source>
        <dbReference type="Proteomes" id="UP000239203"/>
    </source>
</evidence>
<keyword evidence="6" id="KW-1185">Reference proteome</keyword>
<keyword evidence="2 5" id="KW-0238">DNA-binding</keyword>
<feature type="domain" description="HTH hxlR-type" evidence="4">
    <location>
        <begin position="29"/>
        <end position="128"/>
    </location>
</feature>
<evidence type="ECO:0000313" key="5">
    <source>
        <dbReference type="EMBL" id="PPK68155.1"/>
    </source>
</evidence>
<organism evidence="5 6">
    <name type="scientific">Actinokineospora auranticolor</name>
    <dbReference type="NCBI Taxonomy" id="155976"/>
    <lineage>
        <taxon>Bacteria</taxon>
        <taxon>Bacillati</taxon>
        <taxon>Actinomycetota</taxon>
        <taxon>Actinomycetes</taxon>
        <taxon>Pseudonocardiales</taxon>
        <taxon>Pseudonocardiaceae</taxon>
        <taxon>Actinokineospora</taxon>
    </lineage>
</organism>